<protein>
    <recommendedName>
        <fullName evidence="6">C3H1-type domain-containing protein</fullName>
    </recommendedName>
</protein>
<keyword evidence="3 4" id="KW-0862">Zinc</keyword>
<feature type="region of interest" description="Disordered" evidence="5">
    <location>
        <begin position="134"/>
        <end position="155"/>
    </location>
</feature>
<organism evidence="7 8">
    <name type="scientific">Effrenium voratum</name>
    <dbReference type="NCBI Taxonomy" id="2562239"/>
    <lineage>
        <taxon>Eukaryota</taxon>
        <taxon>Sar</taxon>
        <taxon>Alveolata</taxon>
        <taxon>Dinophyceae</taxon>
        <taxon>Suessiales</taxon>
        <taxon>Symbiodiniaceae</taxon>
        <taxon>Effrenium</taxon>
    </lineage>
</organism>
<dbReference type="SUPFAM" id="SSF90229">
    <property type="entry name" value="CCCH zinc finger"/>
    <property type="match status" value="1"/>
</dbReference>
<feature type="domain" description="C3H1-type" evidence="6">
    <location>
        <begin position="257"/>
        <end position="283"/>
    </location>
</feature>
<feature type="zinc finger region" description="C3H1-type" evidence="4">
    <location>
        <begin position="257"/>
        <end position="283"/>
    </location>
</feature>
<evidence type="ECO:0000313" key="8">
    <source>
        <dbReference type="Proteomes" id="UP001178507"/>
    </source>
</evidence>
<evidence type="ECO:0000259" key="6">
    <source>
        <dbReference type="PROSITE" id="PS50103"/>
    </source>
</evidence>
<dbReference type="GO" id="GO:0008270">
    <property type="term" value="F:zinc ion binding"/>
    <property type="evidence" value="ECO:0007669"/>
    <property type="project" value="UniProtKB-KW"/>
</dbReference>
<keyword evidence="2 4" id="KW-0863">Zinc-finger</keyword>
<dbReference type="Proteomes" id="UP001178507">
    <property type="component" value="Unassembled WGS sequence"/>
</dbReference>
<sequence>MAGHQCGDHVHIVWANSSDASSSQSETPRGIMRQTPFMPTGHSSSSSRNSQDLMYDLHVNFGRLGGQSPGPGMAQNYMPGGQMHGQMPMTPGMTPGMTMPMNSQMNNGMSNGPYGLPVWNQMNVQNSGFVDPGQSASQGMQQNMPPQGMQQNMPQQGLQQNMLPQTLQQGMQQNLQGMQQGAQQGMQQGTQQILQQGVQQGMQQNTQGMQRAQQNGSQAAPEAPPVQSQSREANGANGDAGQVSKGSAGHAKGTCRPCHYFHSRTGCANGDQCMFCHLKHPKRSRVRIPKQYRQQCRALAQLVYDTQNCEKDLRQEMELQLLIQTSFDHRLTAYATSVLKSLRGGAVLQDFPQGLAVDAAQAK</sequence>
<evidence type="ECO:0000256" key="5">
    <source>
        <dbReference type="SAM" id="MobiDB-lite"/>
    </source>
</evidence>
<evidence type="ECO:0000256" key="3">
    <source>
        <dbReference type="ARBA" id="ARBA00022833"/>
    </source>
</evidence>
<feature type="compositionally biased region" description="Low complexity" evidence="5">
    <location>
        <begin position="197"/>
        <end position="210"/>
    </location>
</feature>
<feature type="region of interest" description="Disordered" evidence="5">
    <location>
        <begin position="17"/>
        <end position="49"/>
    </location>
</feature>
<gene>
    <name evidence="7" type="ORF">EVOR1521_LOCUS21325</name>
</gene>
<accession>A0AA36J1A5</accession>
<reference evidence="7" key="1">
    <citation type="submission" date="2023-08" db="EMBL/GenBank/DDBJ databases">
        <authorList>
            <person name="Chen Y."/>
            <person name="Shah S."/>
            <person name="Dougan E. K."/>
            <person name="Thang M."/>
            <person name="Chan C."/>
        </authorList>
    </citation>
    <scope>NUCLEOTIDE SEQUENCE</scope>
</reference>
<keyword evidence="1 4" id="KW-0479">Metal-binding</keyword>
<feature type="region of interest" description="Disordered" evidence="5">
    <location>
        <begin position="197"/>
        <end position="249"/>
    </location>
</feature>
<feature type="compositionally biased region" description="Low complexity" evidence="5">
    <location>
        <begin position="138"/>
        <end position="155"/>
    </location>
</feature>
<evidence type="ECO:0000313" key="7">
    <source>
        <dbReference type="EMBL" id="CAJ1397274.1"/>
    </source>
</evidence>
<dbReference type="InterPro" id="IPR000571">
    <property type="entry name" value="Znf_CCCH"/>
</dbReference>
<dbReference type="EMBL" id="CAUJNA010003261">
    <property type="protein sequence ID" value="CAJ1397274.1"/>
    <property type="molecule type" value="Genomic_DNA"/>
</dbReference>
<dbReference type="PROSITE" id="PS50103">
    <property type="entry name" value="ZF_C3H1"/>
    <property type="match status" value="1"/>
</dbReference>
<dbReference type="InterPro" id="IPR036855">
    <property type="entry name" value="Znf_CCCH_sf"/>
</dbReference>
<comment type="caution">
    <text evidence="7">The sequence shown here is derived from an EMBL/GenBank/DDBJ whole genome shotgun (WGS) entry which is preliminary data.</text>
</comment>
<keyword evidence="8" id="KW-1185">Reference proteome</keyword>
<evidence type="ECO:0000256" key="2">
    <source>
        <dbReference type="ARBA" id="ARBA00022771"/>
    </source>
</evidence>
<dbReference type="AlphaFoldDB" id="A0AA36J1A5"/>
<evidence type="ECO:0000256" key="1">
    <source>
        <dbReference type="ARBA" id="ARBA00022723"/>
    </source>
</evidence>
<evidence type="ECO:0000256" key="4">
    <source>
        <dbReference type="PROSITE-ProRule" id="PRU00723"/>
    </source>
</evidence>
<proteinExistence type="predicted"/>
<name>A0AA36J1A5_9DINO</name>